<comment type="caution">
    <text evidence="2">The sequence shown here is derived from an EMBL/GenBank/DDBJ whole genome shotgun (WGS) entry which is preliminary data.</text>
</comment>
<dbReference type="InterPro" id="IPR021550">
    <property type="entry name" value="DUF2897"/>
</dbReference>
<keyword evidence="1" id="KW-0472">Membrane</keyword>
<keyword evidence="3" id="KW-1185">Reference proteome</keyword>
<dbReference type="Pfam" id="PF11446">
    <property type="entry name" value="DUF2897"/>
    <property type="match status" value="1"/>
</dbReference>
<dbReference type="RefSeq" id="WP_082606539.1">
    <property type="nucleotide sequence ID" value="NZ_BDQM01000010.1"/>
</dbReference>
<proteinExistence type="predicted"/>
<accession>A0ABQ0MUI9</accession>
<keyword evidence="1" id="KW-1133">Transmembrane helix</keyword>
<reference evidence="2 3" key="1">
    <citation type="submission" date="2017-06" db="EMBL/GenBank/DDBJ databases">
        <title>Whole Genome Sequences of Colwellia marinimaniae MTCD1.</title>
        <authorList>
            <person name="Kusumoto H."/>
            <person name="Inoue M."/>
            <person name="Tanikawa K."/>
            <person name="Maeji H."/>
            <person name="Cameron J.H."/>
            <person name="Bartlett D.H."/>
        </authorList>
    </citation>
    <scope>NUCLEOTIDE SEQUENCE [LARGE SCALE GENOMIC DNA]</scope>
    <source>
        <strain evidence="2 3">MTCD1</strain>
    </source>
</reference>
<evidence type="ECO:0000313" key="2">
    <source>
        <dbReference type="EMBL" id="GAW96021.1"/>
    </source>
</evidence>
<name>A0ABQ0MUI9_9GAMM</name>
<evidence type="ECO:0000313" key="3">
    <source>
        <dbReference type="Proteomes" id="UP000197068"/>
    </source>
</evidence>
<evidence type="ECO:0000256" key="1">
    <source>
        <dbReference type="SAM" id="Phobius"/>
    </source>
</evidence>
<dbReference type="EMBL" id="BDQM01000010">
    <property type="protein sequence ID" value="GAW96021.1"/>
    <property type="molecule type" value="Genomic_DNA"/>
</dbReference>
<keyword evidence="1" id="KW-0812">Transmembrane</keyword>
<dbReference type="Proteomes" id="UP000197068">
    <property type="component" value="Unassembled WGS sequence"/>
</dbReference>
<protein>
    <submittedName>
        <fullName evidence="2">DUF2897 domain-containing protein</fullName>
    </submittedName>
</protein>
<feature type="transmembrane region" description="Helical" evidence="1">
    <location>
        <begin position="6"/>
        <end position="23"/>
    </location>
</feature>
<organism evidence="2 3">
    <name type="scientific">Colwellia marinimaniae</name>
    <dbReference type="NCBI Taxonomy" id="1513592"/>
    <lineage>
        <taxon>Bacteria</taxon>
        <taxon>Pseudomonadati</taxon>
        <taxon>Pseudomonadota</taxon>
        <taxon>Gammaproteobacteria</taxon>
        <taxon>Alteromonadales</taxon>
        <taxon>Colwelliaceae</taxon>
        <taxon>Colwellia</taxon>
    </lineage>
</organism>
<sequence length="58" mass="6602">MSLIAIIIITLAIGIIPGGILLLRKSAKKFNLTPEQLLKIKQRNEMLDKEDQEEQDKK</sequence>
<gene>
    <name evidence="2" type="ORF">MTCD1_01628</name>
</gene>